<keyword evidence="3" id="KW-1185">Reference proteome</keyword>
<gene>
    <name evidence="2" type="ORF">BSAL_89795</name>
</gene>
<name>A0A0S4J999_BODSA</name>
<feature type="region of interest" description="Disordered" evidence="1">
    <location>
        <begin position="53"/>
        <end position="102"/>
    </location>
</feature>
<dbReference type="Proteomes" id="UP000051952">
    <property type="component" value="Unassembled WGS sequence"/>
</dbReference>
<dbReference type="EMBL" id="CYKH01001165">
    <property type="protein sequence ID" value="CUG85432.1"/>
    <property type="molecule type" value="Genomic_DNA"/>
</dbReference>
<proteinExistence type="predicted"/>
<evidence type="ECO:0000313" key="3">
    <source>
        <dbReference type="Proteomes" id="UP000051952"/>
    </source>
</evidence>
<reference evidence="3" key="1">
    <citation type="submission" date="2015-09" db="EMBL/GenBank/DDBJ databases">
        <authorList>
            <consortium name="Pathogen Informatics"/>
        </authorList>
    </citation>
    <scope>NUCLEOTIDE SEQUENCE [LARGE SCALE GENOMIC DNA]</scope>
    <source>
        <strain evidence="3">Lake Konstanz</strain>
    </source>
</reference>
<accession>A0A0S4J999</accession>
<sequence length="695" mass="74866">MRLRVVGGPIRRTDRIVLDVTSNTTFEAILALIFKKIEALDLADIAKDYFNASSTSPTTVPPKAPENDAFGDTVQEGEDSTSSSSGGDDGGGRTAPKKKKSYTLPRALSTRTVAGVTPCISTSSSRLSCPPLDFTHFHIALLEFGPDDKPFATRLCKKNDTPRSVHMRVPVIGLFLRKEFKAVAGNAEANALEGCSVAGNAEANALEAATMGLPGGIESPQEDALALPVISTLSPPDMRRTGESPLVRFTSPLLPQAPGEGPPLSNAKDMSLSRPLSFALHYSATTFPPSTALQRALALFGVSRNDGVNTARIQRILQKVGPGSHEVFLATAERALLHHQQPSSLYPRSPSDANVADAPIGMHFPLQNIKDVLSACLVKLDCGTPYDAAYESASILADMLVHAAPVGEELLYACVFLGFQLSDYHERLRTTGKIIDLSTAQWIQFQSTTYSLSQLMFLETTHRTVLERHELRSQESMERTLLMMKFYQFSFQGVSSSRRGSATSTTSYRPSVAPSFGPPVVDDDLVWERLAHYLSHELLVPSSSPAERRLKLAQQQTPTTRCGESTLHHLYEVPVTKPVFTPQRTATAKLVLEAPTGATASTSTTTTGTIHRDPASFVFGTERPPKAIPVGTASTPGGDSYTSFSLGMPSPTVVSGGGSPSVSGRIGTLERDVAQVKEALAQQTLLLQRLLERHQ</sequence>
<evidence type="ECO:0000256" key="1">
    <source>
        <dbReference type="SAM" id="MobiDB-lite"/>
    </source>
</evidence>
<organism evidence="2 3">
    <name type="scientific">Bodo saltans</name>
    <name type="common">Flagellated protozoan</name>
    <dbReference type="NCBI Taxonomy" id="75058"/>
    <lineage>
        <taxon>Eukaryota</taxon>
        <taxon>Discoba</taxon>
        <taxon>Euglenozoa</taxon>
        <taxon>Kinetoplastea</taxon>
        <taxon>Metakinetoplastina</taxon>
        <taxon>Eubodonida</taxon>
        <taxon>Bodonidae</taxon>
        <taxon>Bodo</taxon>
    </lineage>
</organism>
<dbReference type="AlphaFoldDB" id="A0A0S4J999"/>
<protein>
    <submittedName>
        <fullName evidence="2">Uncharacterized protein</fullName>
    </submittedName>
</protein>
<evidence type="ECO:0000313" key="2">
    <source>
        <dbReference type="EMBL" id="CUG85432.1"/>
    </source>
</evidence>